<reference evidence="7" key="1">
    <citation type="submission" date="2014-07" db="EMBL/GenBank/DDBJ databases">
        <title>Identification of a novel salt tolerance gene in wild soybean by whole-genome sequencing.</title>
        <authorList>
            <person name="Lam H.-M."/>
            <person name="Qi X."/>
            <person name="Li M.-W."/>
            <person name="Liu X."/>
            <person name="Xie M."/>
            <person name="Ni M."/>
            <person name="Xu X."/>
        </authorList>
    </citation>
    <scope>NUCLEOTIDE SEQUENCE [LARGE SCALE GENOMIC DNA]</scope>
    <source>
        <tissue evidence="7">Root</tissue>
    </source>
</reference>
<gene>
    <name evidence="7" type="ORF">glysoja_040408</name>
</gene>
<dbReference type="EMBL" id="KN652673">
    <property type="protein sequence ID" value="KHN28492.1"/>
    <property type="molecule type" value="Genomic_DNA"/>
</dbReference>
<dbReference type="PANTHER" id="PTHR46481">
    <property type="entry name" value="ZINC FINGER BED DOMAIN-CONTAINING PROTEIN 4"/>
    <property type="match status" value="1"/>
</dbReference>
<protein>
    <submittedName>
        <fullName evidence="7">Putative AC transposase</fullName>
    </submittedName>
</protein>
<dbReference type="GO" id="GO:0005634">
    <property type="term" value="C:nucleus"/>
    <property type="evidence" value="ECO:0007669"/>
    <property type="project" value="UniProtKB-SubCell"/>
</dbReference>
<keyword evidence="6" id="KW-1133">Transmembrane helix</keyword>
<name>A0A0B2R9Q4_GLYSO</name>
<dbReference type="InterPro" id="IPR052035">
    <property type="entry name" value="ZnF_BED_domain_contain"/>
</dbReference>
<proteinExistence type="predicted"/>
<evidence type="ECO:0000313" key="7">
    <source>
        <dbReference type="EMBL" id="KHN28492.1"/>
    </source>
</evidence>
<organism evidence="7">
    <name type="scientific">Glycine soja</name>
    <name type="common">Wild soybean</name>
    <dbReference type="NCBI Taxonomy" id="3848"/>
    <lineage>
        <taxon>Eukaryota</taxon>
        <taxon>Viridiplantae</taxon>
        <taxon>Streptophyta</taxon>
        <taxon>Embryophyta</taxon>
        <taxon>Tracheophyta</taxon>
        <taxon>Spermatophyta</taxon>
        <taxon>Magnoliopsida</taxon>
        <taxon>eudicotyledons</taxon>
        <taxon>Gunneridae</taxon>
        <taxon>Pentapetalae</taxon>
        <taxon>rosids</taxon>
        <taxon>fabids</taxon>
        <taxon>Fabales</taxon>
        <taxon>Fabaceae</taxon>
        <taxon>Papilionoideae</taxon>
        <taxon>50 kb inversion clade</taxon>
        <taxon>NPAAA clade</taxon>
        <taxon>indigoferoid/millettioid clade</taxon>
        <taxon>Phaseoleae</taxon>
        <taxon>Glycine</taxon>
        <taxon>Glycine subgen. Soja</taxon>
    </lineage>
</organism>
<feature type="non-terminal residue" evidence="7">
    <location>
        <position position="1"/>
    </location>
</feature>
<dbReference type="AlphaFoldDB" id="A0A0B2R9Q4"/>
<feature type="transmembrane region" description="Helical" evidence="6">
    <location>
        <begin position="27"/>
        <end position="47"/>
    </location>
</feature>
<keyword evidence="3" id="KW-0863">Zinc-finger</keyword>
<dbReference type="PANTHER" id="PTHR46481:SF10">
    <property type="entry name" value="ZINC FINGER BED DOMAIN-CONTAINING PROTEIN 39"/>
    <property type="match status" value="1"/>
</dbReference>
<dbReference type="GO" id="GO:0008270">
    <property type="term" value="F:zinc ion binding"/>
    <property type="evidence" value="ECO:0007669"/>
    <property type="project" value="UniProtKB-KW"/>
</dbReference>
<dbReference type="InterPro" id="IPR012337">
    <property type="entry name" value="RNaseH-like_sf"/>
</dbReference>
<accession>A0A0B2R9Q4</accession>
<keyword evidence="6" id="KW-0812">Transmembrane</keyword>
<dbReference type="Proteomes" id="UP000053555">
    <property type="component" value="Unassembled WGS sequence"/>
</dbReference>
<keyword evidence="4" id="KW-0862">Zinc</keyword>
<keyword evidence="6" id="KW-0472">Membrane</keyword>
<evidence type="ECO:0000256" key="3">
    <source>
        <dbReference type="ARBA" id="ARBA00022771"/>
    </source>
</evidence>
<keyword evidence="5" id="KW-0539">Nucleus</keyword>
<evidence type="ECO:0000256" key="4">
    <source>
        <dbReference type="ARBA" id="ARBA00022833"/>
    </source>
</evidence>
<comment type="subcellular location">
    <subcellularLocation>
        <location evidence="1">Nucleus</location>
    </subcellularLocation>
</comment>
<keyword evidence="2" id="KW-0479">Metal-binding</keyword>
<evidence type="ECO:0000256" key="6">
    <source>
        <dbReference type="SAM" id="Phobius"/>
    </source>
</evidence>
<evidence type="ECO:0000256" key="5">
    <source>
        <dbReference type="ARBA" id="ARBA00023242"/>
    </source>
</evidence>
<dbReference type="SUPFAM" id="SSF53098">
    <property type="entry name" value="Ribonuclease H-like"/>
    <property type="match status" value="1"/>
</dbReference>
<evidence type="ECO:0000256" key="1">
    <source>
        <dbReference type="ARBA" id="ARBA00004123"/>
    </source>
</evidence>
<evidence type="ECO:0000256" key="2">
    <source>
        <dbReference type="ARBA" id="ARBA00022723"/>
    </source>
</evidence>
<sequence length="154" mass="18091">DQEACRNALIKMFAAMGLSFRMVEHEAFQKFLSIIALFLVVISRTILARDVHKLWSSEKVKLKNFFSRHNHRICFTMDTWTSSQNLDYMSLTTYFIDNDWKLQKKVINFCQVSSHTWKNLAKTVEHCFSSWGLTRVLTLTIDKALSNDKTIEYL</sequence>